<proteinExistence type="predicted"/>
<evidence type="ECO:0000313" key="1">
    <source>
        <dbReference type="EMBL" id="TVU10372.1"/>
    </source>
</evidence>
<dbReference type="Proteomes" id="UP000324897">
    <property type="component" value="Chromosome 3"/>
</dbReference>
<organism evidence="1 2">
    <name type="scientific">Eragrostis curvula</name>
    <name type="common">weeping love grass</name>
    <dbReference type="NCBI Taxonomy" id="38414"/>
    <lineage>
        <taxon>Eukaryota</taxon>
        <taxon>Viridiplantae</taxon>
        <taxon>Streptophyta</taxon>
        <taxon>Embryophyta</taxon>
        <taxon>Tracheophyta</taxon>
        <taxon>Spermatophyta</taxon>
        <taxon>Magnoliopsida</taxon>
        <taxon>Liliopsida</taxon>
        <taxon>Poales</taxon>
        <taxon>Poaceae</taxon>
        <taxon>PACMAD clade</taxon>
        <taxon>Chloridoideae</taxon>
        <taxon>Eragrostideae</taxon>
        <taxon>Eragrostidinae</taxon>
        <taxon>Eragrostis</taxon>
    </lineage>
</organism>
<keyword evidence="2" id="KW-1185">Reference proteome</keyword>
<name>A0A5J9TGE9_9POAL</name>
<sequence>MPAFDHVPLPYDGPSAAEIARKRSDFLSSSLIALLFQAPTHLLLDHHHILPRARGVGGGGDGGRDLSSRRRPLQIEIGYGRRISAHGRLPRIPRCHGQTSARIFVAVDALLLSRGAVLHHGSLASLDAALLPSKCGVVPGACFVDAAGSSLGYEIGLVIIFFHAEPASSIYDTLGGFA</sequence>
<dbReference type="Gramene" id="TVU10372">
    <property type="protein sequence ID" value="TVU10372"/>
    <property type="gene ID" value="EJB05_43897"/>
</dbReference>
<dbReference type="AlphaFoldDB" id="A0A5J9TGE9"/>
<comment type="caution">
    <text evidence="1">The sequence shown here is derived from an EMBL/GenBank/DDBJ whole genome shotgun (WGS) entry which is preliminary data.</text>
</comment>
<protein>
    <submittedName>
        <fullName evidence="1">Uncharacterized protein</fullName>
    </submittedName>
</protein>
<feature type="non-terminal residue" evidence="1">
    <location>
        <position position="1"/>
    </location>
</feature>
<evidence type="ECO:0000313" key="2">
    <source>
        <dbReference type="Proteomes" id="UP000324897"/>
    </source>
</evidence>
<accession>A0A5J9TGE9</accession>
<reference evidence="1 2" key="1">
    <citation type="journal article" date="2019" name="Sci. Rep.">
        <title>A high-quality genome of Eragrostis curvula grass provides insights into Poaceae evolution and supports new strategies to enhance forage quality.</title>
        <authorList>
            <person name="Carballo J."/>
            <person name="Santos B.A.C.M."/>
            <person name="Zappacosta D."/>
            <person name="Garbus I."/>
            <person name="Selva J.P."/>
            <person name="Gallo C.A."/>
            <person name="Diaz A."/>
            <person name="Albertini E."/>
            <person name="Caccamo M."/>
            <person name="Echenique V."/>
        </authorList>
    </citation>
    <scope>NUCLEOTIDE SEQUENCE [LARGE SCALE GENOMIC DNA]</scope>
    <source>
        <strain evidence="2">cv. Victoria</strain>
        <tissue evidence="1">Leaf</tissue>
    </source>
</reference>
<gene>
    <name evidence="1" type="ORF">EJB05_43897</name>
</gene>
<dbReference type="EMBL" id="RWGY01000039">
    <property type="protein sequence ID" value="TVU10372.1"/>
    <property type="molecule type" value="Genomic_DNA"/>
</dbReference>